<reference evidence="1 2" key="1">
    <citation type="submission" date="2020-12" db="EMBL/GenBank/DDBJ databases">
        <title>Oil enriched cultivation method for isolating marine PHA-producing bacteria.</title>
        <authorList>
            <person name="Zheng W."/>
            <person name="Yu S."/>
            <person name="Huang Y."/>
        </authorList>
    </citation>
    <scope>NUCLEOTIDE SEQUENCE [LARGE SCALE GENOMIC DNA]</scope>
    <source>
        <strain evidence="1 2">SN0-2</strain>
    </source>
</reference>
<evidence type="ECO:0000313" key="2">
    <source>
        <dbReference type="Proteomes" id="UP000664293"/>
    </source>
</evidence>
<gene>
    <name evidence="1" type="ORF">JF535_08245</name>
</gene>
<dbReference type="SUPFAM" id="SSF53335">
    <property type="entry name" value="S-adenosyl-L-methionine-dependent methyltransferases"/>
    <property type="match status" value="1"/>
</dbReference>
<dbReference type="Gene3D" id="3.40.50.150">
    <property type="entry name" value="Vaccinia Virus protein VP39"/>
    <property type="match status" value="1"/>
</dbReference>
<keyword evidence="1" id="KW-0808">Transferase</keyword>
<accession>A0ABS3E6C4</accession>
<evidence type="ECO:0000313" key="1">
    <source>
        <dbReference type="EMBL" id="MBN8430841.1"/>
    </source>
</evidence>
<dbReference type="GO" id="GO:0008168">
    <property type="term" value="F:methyltransferase activity"/>
    <property type="evidence" value="ECO:0007669"/>
    <property type="project" value="UniProtKB-KW"/>
</dbReference>
<dbReference type="Pfam" id="PF13489">
    <property type="entry name" value="Methyltransf_23"/>
    <property type="match status" value="1"/>
</dbReference>
<keyword evidence="2" id="KW-1185">Reference proteome</keyword>
<keyword evidence="1" id="KW-0489">Methyltransferase</keyword>
<protein>
    <submittedName>
        <fullName evidence="1">Class I SAM-dependent methyltransferase</fullName>
    </submittedName>
</protein>
<dbReference type="EMBL" id="JAEKJR010000002">
    <property type="protein sequence ID" value="MBN8430841.1"/>
    <property type="molecule type" value="Genomic_DNA"/>
</dbReference>
<dbReference type="InterPro" id="IPR029063">
    <property type="entry name" value="SAM-dependent_MTases_sf"/>
</dbReference>
<proteinExistence type="predicted"/>
<name>A0ABS3E6C4_9GAMM</name>
<dbReference type="GO" id="GO:0032259">
    <property type="term" value="P:methylation"/>
    <property type="evidence" value="ECO:0007669"/>
    <property type="project" value="UniProtKB-KW"/>
</dbReference>
<dbReference type="Proteomes" id="UP000664293">
    <property type="component" value="Unassembled WGS sequence"/>
</dbReference>
<comment type="caution">
    <text evidence="1">The sequence shown here is derived from an EMBL/GenBank/DDBJ whole genome shotgun (WGS) entry which is preliminary data.</text>
</comment>
<dbReference type="PANTHER" id="PTHR43861">
    <property type="entry name" value="TRANS-ACONITATE 2-METHYLTRANSFERASE-RELATED"/>
    <property type="match status" value="1"/>
</dbReference>
<organism evidence="1 2">
    <name type="scientific">Microbulbifer salipaludis</name>
    <dbReference type="NCBI Taxonomy" id="187980"/>
    <lineage>
        <taxon>Bacteria</taxon>
        <taxon>Pseudomonadati</taxon>
        <taxon>Pseudomonadota</taxon>
        <taxon>Gammaproteobacteria</taxon>
        <taxon>Cellvibrionales</taxon>
        <taxon>Microbulbiferaceae</taxon>
        <taxon>Microbulbifer</taxon>
    </lineage>
</organism>
<dbReference type="CDD" id="cd02440">
    <property type="entry name" value="AdoMet_MTases"/>
    <property type="match status" value="1"/>
</dbReference>
<dbReference type="RefSeq" id="WP_207001095.1">
    <property type="nucleotide sequence ID" value="NZ_JAEKJR010000002.1"/>
</dbReference>
<sequence length="314" mass="35662">MNSDTKAKLPVISQSSLFSGDKHCEIASGYDYEYQTCSNEFQFVQCEPSGLVMLKERPADGNINDIYPPEYEPYLFDEKKNLLGWFRSQVQKRKVDVVRKYVSDDAKILDLGCGSGVLLRLLERFGSKFWELHACDLNEESLRSLEAHGITTHSTGYENIQLDDYFDIIILNQVLEHFADPRAALAGCRRLLRSGGVLLIETPSTEGLDAHIFRSGVWGGYHIPRHFYLFNEDSGRKVLLEEGFDVDSVEYMASPAFWIQSLHHIFAASGKHLLSRFFRLGNLPLLAFFTCFDVVRKAIGLKTSNMRIVGVKKC</sequence>